<keyword evidence="11" id="KW-1185">Reference proteome</keyword>
<organism evidence="9">
    <name type="scientific">Sarcoptes scabiei</name>
    <name type="common">Itch mite</name>
    <name type="synonym">Acarus scabiei</name>
    <dbReference type="NCBI Taxonomy" id="52283"/>
    <lineage>
        <taxon>Eukaryota</taxon>
        <taxon>Metazoa</taxon>
        <taxon>Ecdysozoa</taxon>
        <taxon>Arthropoda</taxon>
        <taxon>Chelicerata</taxon>
        <taxon>Arachnida</taxon>
        <taxon>Acari</taxon>
        <taxon>Acariformes</taxon>
        <taxon>Sarcoptiformes</taxon>
        <taxon>Astigmata</taxon>
        <taxon>Psoroptidia</taxon>
        <taxon>Sarcoptoidea</taxon>
        <taxon>Sarcoptidae</taxon>
        <taxon>Sarcoptinae</taxon>
        <taxon>Sarcoptes</taxon>
    </lineage>
</organism>
<dbReference type="Proteomes" id="UP000070412">
    <property type="component" value="Unassembled WGS sequence"/>
</dbReference>
<dbReference type="PANTHER" id="PTHR11662">
    <property type="entry name" value="SOLUTE CARRIER FAMILY 17"/>
    <property type="match status" value="1"/>
</dbReference>
<evidence type="ECO:0000259" key="8">
    <source>
        <dbReference type="PROSITE" id="PS50850"/>
    </source>
</evidence>
<dbReference type="InterPro" id="IPR020846">
    <property type="entry name" value="MFS_dom"/>
</dbReference>
<dbReference type="GO" id="GO:0016020">
    <property type="term" value="C:membrane"/>
    <property type="evidence" value="ECO:0007669"/>
    <property type="project" value="UniProtKB-SubCell"/>
</dbReference>
<evidence type="ECO:0000313" key="9">
    <source>
        <dbReference type="EMBL" id="KAF7496476.1"/>
    </source>
</evidence>
<reference evidence="9" key="2">
    <citation type="submission" date="2020-01" db="EMBL/GenBank/DDBJ databases">
        <authorList>
            <person name="Korhonen P.K.K."/>
            <person name="Guangxu M.G."/>
            <person name="Wang T.W."/>
            <person name="Stroehlein A.J.S."/>
            <person name="Young N.D."/>
            <person name="Ang C.-S.A."/>
            <person name="Fernando D.W.F."/>
            <person name="Lu H.L."/>
            <person name="Taylor S.T."/>
            <person name="Ehtesham M.E.M."/>
            <person name="Najaraj S.H.N."/>
            <person name="Harsha G.H.G."/>
            <person name="Madugundu A.M."/>
            <person name="Renuse S.R."/>
            <person name="Holt D.H."/>
            <person name="Pandey A.P."/>
            <person name="Papenfuss A.P."/>
            <person name="Gasser R.B.G."/>
            <person name="Fischer K.F."/>
        </authorList>
    </citation>
    <scope>NUCLEOTIDE SEQUENCE</scope>
    <source>
        <strain evidence="9">SSS_KF_BRIS2020</strain>
    </source>
</reference>
<feature type="transmembrane region" description="Helical" evidence="7">
    <location>
        <begin position="118"/>
        <end position="140"/>
    </location>
</feature>
<dbReference type="EnsemblMetazoa" id="SSS_380s_mrna">
    <property type="protein sequence ID" value="KAF7496476.1"/>
    <property type="gene ID" value="SSS_380"/>
</dbReference>
<dbReference type="EMBL" id="WVUK01000006">
    <property type="protein sequence ID" value="KAF7496476.1"/>
    <property type="molecule type" value="Genomic_DNA"/>
</dbReference>
<feature type="transmembrane region" description="Helical" evidence="7">
    <location>
        <begin position="251"/>
        <end position="272"/>
    </location>
</feature>
<feature type="transmembrane region" description="Helical" evidence="7">
    <location>
        <begin position="12"/>
        <end position="37"/>
    </location>
</feature>
<dbReference type="InterPro" id="IPR036259">
    <property type="entry name" value="MFS_trans_sf"/>
</dbReference>
<dbReference type="InterPro" id="IPR011701">
    <property type="entry name" value="MFS"/>
</dbReference>
<feature type="transmembrane region" description="Helical" evidence="7">
    <location>
        <begin position="93"/>
        <end position="112"/>
    </location>
</feature>
<accession>A0A834RI83</accession>
<evidence type="ECO:0000256" key="1">
    <source>
        <dbReference type="ARBA" id="ARBA00004141"/>
    </source>
</evidence>
<dbReference type="OrthoDB" id="6434013at2759"/>
<keyword evidence="3 7" id="KW-0812">Transmembrane</keyword>
<feature type="transmembrane region" description="Helical" evidence="7">
    <location>
        <begin position="186"/>
        <end position="205"/>
    </location>
</feature>
<keyword evidence="6 7" id="KW-0472">Membrane</keyword>
<protein>
    <submittedName>
        <fullName evidence="9">Putative transporter slc-17.2</fullName>
    </submittedName>
</protein>
<dbReference type="PANTHER" id="PTHR11662:SF399">
    <property type="entry name" value="FI19708P1-RELATED"/>
    <property type="match status" value="1"/>
</dbReference>
<feature type="transmembrane region" description="Helical" evidence="7">
    <location>
        <begin position="152"/>
        <end position="174"/>
    </location>
</feature>
<feature type="transmembrane region" description="Helical" evidence="7">
    <location>
        <begin position="420"/>
        <end position="440"/>
    </location>
</feature>
<feature type="transmembrane region" description="Helical" evidence="7">
    <location>
        <begin position="385"/>
        <end position="408"/>
    </location>
</feature>
<keyword evidence="2" id="KW-0813">Transport</keyword>
<evidence type="ECO:0000256" key="7">
    <source>
        <dbReference type="SAM" id="Phobius"/>
    </source>
</evidence>
<evidence type="ECO:0000256" key="5">
    <source>
        <dbReference type="ARBA" id="ARBA00022989"/>
    </source>
</evidence>
<feature type="transmembrane region" description="Helical" evidence="7">
    <location>
        <begin position="292"/>
        <end position="313"/>
    </location>
</feature>
<dbReference type="GO" id="GO:0015293">
    <property type="term" value="F:symporter activity"/>
    <property type="evidence" value="ECO:0007669"/>
    <property type="project" value="UniProtKB-KW"/>
</dbReference>
<dbReference type="FunFam" id="1.20.1250.20:FF:000423">
    <property type="entry name" value="Putative inorganic phosphate cotransporter-like Protein"/>
    <property type="match status" value="1"/>
</dbReference>
<gene>
    <name evidence="9" type="primary">SSS_380g</name>
    <name evidence="9" type="ORF">SSS_380</name>
</gene>
<feature type="domain" description="Major facilitator superfamily (MFS) profile" evidence="8">
    <location>
        <begin position="11"/>
        <end position="445"/>
    </location>
</feature>
<dbReference type="GO" id="GO:0006820">
    <property type="term" value="P:monoatomic anion transport"/>
    <property type="evidence" value="ECO:0007669"/>
    <property type="project" value="TreeGrafter"/>
</dbReference>
<name>A0A834RI83_SARSC</name>
<dbReference type="InterPro" id="IPR050382">
    <property type="entry name" value="MFS_Na/Anion_cotransporter"/>
</dbReference>
<evidence type="ECO:0000313" key="10">
    <source>
        <dbReference type="EnsemblMetazoa" id="KAF7496476.1"/>
    </source>
</evidence>
<evidence type="ECO:0000256" key="3">
    <source>
        <dbReference type="ARBA" id="ARBA00022692"/>
    </source>
</evidence>
<dbReference type="SUPFAM" id="SSF103473">
    <property type="entry name" value="MFS general substrate transporter"/>
    <property type="match status" value="1"/>
</dbReference>
<dbReference type="FunFam" id="1.20.1250.20:FF:000003">
    <property type="entry name" value="Solute carrier family 17 member 3"/>
    <property type="match status" value="1"/>
</dbReference>
<keyword evidence="5 7" id="KW-1133">Transmembrane helix</keyword>
<evidence type="ECO:0000256" key="2">
    <source>
        <dbReference type="ARBA" id="ARBA00022448"/>
    </source>
</evidence>
<dbReference type="Gene3D" id="1.20.1250.20">
    <property type="entry name" value="MFS general substrate transporter like domains"/>
    <property type="match status" value="2"/>
</dbReference>
<evidence type="ECO:0000256" key="4">
    <source>
        <dbReference type="ARBA" id="ARBA00022847"/>
    </source>
</evidence>
<feature type="transmembrane region" description="Helical" evidence="7">
    <location>
        <begin position="325"/>
        <end position="345"/>
    </location>
</feature>
<evidence type="ECO:0000313" key="11">
    <source>
        <dbReference type="Proteomes" id="UP000070412"/>
    </source>
</evidence>
<proteinExistence type="predicted"/>
<keyword evidence="4" id="KW-0769">Symport</keyword>
<evidence type="ECO:0000256" key="6">
    <source>
        <dbReference type="ARBA" id="ARBA00023136"/>
    </source>
</evidence>
<dbReference type="AlphaFoldDB" id="A0A834RI83"/>
<dbReference type="Pfam" id="PF07690">
    <property type="entry name" value="MFS_1"/>
    <property type="match status" value="1"/>
</dbReference>
<comment type="subcellular location">
    <subcellularLocation>
        <location evidence="1">Membrane</location>
        <topology evidence="1">Multi-pass membrane protein</topology>
    </subcellularLocation>
</comment>
<sequence length="461" mass="51833">MGKNLGIRHILALVMMCSTLMSYFTRLTLSTAILAMLDEKITEKLANGTIVTIKRFEWSEKAQGIILGSFFYGYLAFQIVYGRLAETIGPRILISFSMIGTAVLNFLTPWIVNYYNWFIASRVLMGALQAGVYSSAFMLATKWIPDSERSTFISMAYIGGNFGTILISSISGYLCEYGFAGGWPSVFYVTGILLSIFSILYYCLVTNDPSEHWLIKKKELNYIKANLKQTPISSRKKVTVPWLKILKSPPIWAGMISQFSSMWALNIFLLKLPNYIKNVLKIPIEQTGYTVSMFYMVENISLFLGGLISDYLIKRSPNRKGSIRKIFQSFSAFGSSLLFLIIPFIKLDVVTILLLMNAIMFTIGLISGGVAPYPADLSIKFSASIFSIINTFGMTSGFISPYLIGYILDLDPTNLEKQWSIVWFVTAAVRIIDGLVFLCIGEAKRQKWDRSDEIESNEIVL</sequence>
<feature type="transmembrane region" description="Helical" evidence="7">
    <location>
        <begin position="351"/>
        <end position="373"/>
    </location>
</feature>
<reference evidence="11" key="1">
    <citation type="journal article" date="2020" name="PLoS Negl. Trop. Dis.">
        <title>High-quality nuclear genome for Sarcoptes scabiei-A critical resource for a neglected parasite.</title>
        <authorList>
            <person name="Korhonen P.K."/>
            <person name="Gasser R.B."/>
            <person name="Ma G."/>
            <person name="Wang T."/>
            <person name="Stroehlein A.J."/>
            <person name="Young N.D."/>
            <person name="Ang C.S."/>
            <person name="Fernando D.D."/>
            <person name="Lu H.C."/>
            <person name="Taylor S."/>
            <person name="Reynolds S.L."/>
            <person name="Mofiz E."/>
            <person name="Najaraj S.H."/>
            <person name="Gowda H."/>
            <person name="Madugundu A."/>
            <person name="Renuse S."/>
            <person name="Holt D."/>
            <person name="Pandey A."/>
            <person name="Papenfuss A.T."/>
            <person name="Fischer K."/>
        </authorList>
    </citation>
    <scope>NUCLEOTIDE SEQUENCE [LARGE SCALE GENOMIC DNA]</scope>
</reference>
<dbReference type="PROSITE" id="PS50850">
    <property type="entry name" value="MFS"/>
    <property type="match status" value="1"/>
</dbReference>
<reference evidence="10" key="3">
    <citation type="submission" date="2022-06" db="UniProtKB">
        <authorList>
            <consortium name="EnsemblMetazoa"/>
        </authorList>
    </citation>
    <scope>IDENTIFICATION</scope>
</reference>
<feature type="transmembrane region" description="Helical" evidence="7">
    <location>
        <begin position="62"/>
        <end position="81"/>
    </location>
</feature>